<name>A0A2Z6NWH2_TRISU</name>
<evidence type="ECO:0000259" key="1">
    <source>
        <dbReference type="Pfam" id="PF13966"/>
    </source>
</evidence>
<protein>
    <recommendedName>
        <fullName evidence="1">Reverse transcriptase zinc-binding domain-containing protein</fullName>
    </recommendedName>
</protein>
<dbReference type="EMBL" id="DF974429">
    <property type="protein sequence ID" value="GAU48478.1"/>
    <property type="molecule type" value="Genomic_DNA"/>
</dbReference>
<evidence type="ECO:0000313" key="3">
    <source>
        <dbReference type="Proteomes" id="UP000242715"/>
    </source>
</evidence>
<dbReference type="InterPro" id="IPR026960">
    <property type="entry name" value="RVT-Znf"/>
</dbReference>
<feature type="domain" description="Reverse transcriptase zinc-binding" evidence="1">
    <location>
        <begin position="48"/>
        <end position="99"/>
    </location>
</feature>
<accession>A0A2Z6NWH2</accession>
<proteinExistence type="predicted"/>
<evidence type="ECO:0000313" key="2">
    <source>
        <dbReference type="EMBL" id="GAU48478.1"/>
    </source>
</evidence>
<dbReference type="Proteomes" id="UP000242715">
    <property type="component" value="Unassembled WGS sequence"/>
</dbReference>
<dbReference type="OrthoDB" id="1419902at2759"/>
<gene>
    <name evidence="2" type="ORF">TSUD_291630</name>
</gene>
<sequence length="189" mass="22871">MPLIREVHEDRLVWREEQNREYTVKSRYRILMQEKEEGRRRGMEGSWHILWRICRDCLPTRVQLRQHHVSCPISCELCNRENEDIWLVLFECESSKNCWTAAGLQNIVTARLHALNNAKDVAGRVARMIWLIWKNRNQWLWSQERKEATQLGVQAYHMWDDWYKAQNFKSNTQQLRPMNRNSSITIGYR</sequence>
<reference evidence="3" key="1">
    <citation type="journal article" date="2017" name="Front. Plant Sci.">
        <title>Climate Clever Clovers: New Paradigm to Reduce the Environmental Footprint of Ruminants by Breeding Low Methanogenic Forages Utilizing Haplotype Variation.</title>
        <authorList>
            <person name="Kaur P."/>
            <person name="Appels R."/>
            <person name="Bayer P.E."/>
            <person name="Keeble-Gagnere G."/>
            <person name="Wang J."/>
            <person name="Hirakawa H."/>
            <person name="Shirasawa K."/>
            <person name="Vercoe P."/>
            <person name="Stefanova K."/>
            <person name="Durmic Z."/>
            <person name="Nichols P."/>
            <person name="Revell C."/>
            <person name="Isobe S.N."/>
            <person name="Edwards D."/>
            <person name="Erskine W."/>
        </authorList>
    </citation>
    <scope>NUCLEOTIDE SEQUENCE [LARGE SCALE GENOMIC DNA]</scope>
    <source>
        <strain evidence="3">cv. Daliak</strain>
    </source>
</reference>
<keyword evidence="3" id="KW-1185">Reference proteome</keyword>
<dbReference type="Pfam" id="PF13966">
    <property type="entry name" value="zf-RVT"/>
    <property type="match status" value="1"/>
</dbReference>
<dbReference type="AlphaFoldDB" id="A0A2Z6NWH2"/>
<organism evidence="2 3">
    <name type="scientific">Trifolium subterraneum</name>
    <name type="common">Subterranean clover</name>
    <dbReference type="NCBI Taxonomy" id="3900"/>
    <lineage>
        <taxon>Eukaryota</taxon>
        <taxon>Viridiplantae</taxon>
        <taxon>Streptophyta</taxon>
        <taxon>Embryophyta</taxon>
        <taxon>Tracheophyta</taxon>
        <taxon>Spermatophyta</taxon>
        <taxon>Magnoliopsida</taxon>
        <taxon>eudicotyledons</taxon>
        <taxon>Gunneridae</taxon>
        <taxon>Pentapetalae</taxon>
        <taxon>rosids</taxon>
        <taxon>fabids</taxon>
        <taxon>Fabales</taxon>
        <taxon>Fabaceae</taxon>
        <taxon>Papilionoideae</taxon>
        <taxon>50 kb inversion clade</taxon>
        <taxon>NPAAA clade</taxon>
        <taxon>Hologalegina</taxon>
        <taxon>IRL clade</taxon>
        <taxon>Trifolieae</taxon>
        <taxon>Trifolium</taxon>
    </lineage>
</organism>